<comment type="caution">
    <text evidence="2">The sequence shown here is derived from an EMBL/GenBank/DDBJ whole genome shotgun (WGS) entry which is preliminary data.</text>
</comment>
<dbReference type="EMBL" id="JAPWDO010000003">
    <property type="protein sequence ID" value="KAJ5477878.1"/>
    <property type="molecule type" value="Genomic_DNA"/>
</dbReference>
<dbReference type="Proteomes" id="UP001147760">
    <property type="component" value="Unassembled WGS sequence"/>
</dbReference>
<feature type="region of interest" description="Disordered" evidence="1">
    <location>
        <begin position="1"/>
        <end position="45"/>
    </location>
</feature>
<dbReference type="OrthoDB" id="4348291at2759"/>
<feature type="compositionally biased region" description="Polar residues" evidence="1">
    <location>
        <begin position="14"/>
        <end position="36"/>
    </location>
</feature>
<name>A0A9X0BPI4_9EURO</name>
<evidence type="ECO:0000256" key="1">
    <source>
        <dbReference type="SAM" id="MobiDB-lite"/>
    </source>
</evidence>
<accession>A0A9X0BPI4</accession>
<evidence type="ECO:0000313" key="2">
    <source>
        <dbReference type="EMBL" id="KAJ5477878.1"/>
    </source>
</evidence>
<reference evidence="2" key="1">
    <citation type="submission" date="2022-12" db="EMBL/GenBank/DDBJ databases">
        <authorList>
            <person name="Petersen C."/>
        </authorList>
    </citation>
    <scope>NUCLEOTIDE SEQUENCE</scope>
    <source>
        <strain evidence="2">IBT 17660</strain>
    </source>
</reference>
<sequence>MAVFVSDLPIHNTEPPQETHSTTSEEAASDLLTETASQKRKRDTTTDDIRRRFGSLWTKVDWDSRHNKPRFPPFFVKLSDEWVYLMTKFLPTKTRGVLWRMDFTQNGDVRRKRINVGRGVVAWAYGIPWVAVSRTGHMLTGGTQQWGALPVKLKDAKDWIFGPAIASRDVLADCLNASG</sequence>
<organism evidence="2 3">
    <name type="scientific">Penicillium desertorum</name>
    <dbReference type="NCBI Taxonomy" id="1303715"/>
    <lineage>
        <taxon>Eukaryota</taxon>
        <taxon>Fungi</taxon>
        <taxon>Dikarya</taxon>
        <taxon>Ascomycota</taxon>
        <taxon>Pezizomycotina</taxon>
        <taxon>Eurotiomycetes</taxon>
        <taxon>Eurotiomycetidae</taxon>
        <taxon>Eurotiales</taxon>
        <taxon>Aspergillaceae</taxon>
        <taxon>Penicillium</taxon>
    </lineage>
</organism>
<gene>
    <name evidence="2" type="ORF">N7530_003387</name>
</gene>
<reference evidence="2" key="2">
    <citation type="journal article" date="2023" name="IMA Fungus">
        <title>Comparative genomic study of the Penicillium genus elucidates a diverse pangenome and 15 lateral gene transfer events.</title>
        <authorList>
            <person name="Petersen C."/>
            <person name="Sorensen T."/>
            <person name="Nielsen M.R."/>
            <person name="Sondergaard T.E."/>
            <person name="Sorensen J.L."/>
            <person name="Fitzpatrick D.A."/>
            <person name="Frisvad J.C."/>
            <person name="Nielsen K.L."/>
        </authorList>
    </citation>
    <scope>NUCLEOTIDE SEQUENCE</scope>
    <source>
        <strain evidence="2">IBT 17660</strain>
    </source>
</reference>
<proteinExistence type="predicted"/>
<evidence type="ECO:0000313" key="3">
    <source>
        <dbReference type="Proteomes" id="UP001147760"/>
    </source>
</evidence>
<protein>
    <submittedName>
        <fullName evidence="2">Uncharacterized protein</fullName>
    </submittedName>
</protein>
<dbReference type="AlphaFoldDB" id="A0A9X0BPI4"/>
<keyword evidence="3" id="KW-1185">Reference proteome</keyword>